<keyword evidence="16" id="KW-1185">Reference proteome</keyword>
<dbReference type="Pfam" id="PF22588">
    <property type="entry name" value="dCache_1_like"/>
    <property type="match status" value="1"/>
</dbReference>
<dbReference type="SUPFAM" id="SSF52172">
    <property type="entry name" value="CheY-like"/>
    <property type="match status" value="2"/>
</dbReference>
<dbReference type="InterPro" id="IPR054327">
    <property type="entry name" value="His-kinase-like_sensor"/>
</dbReference>
<feature type="domain" description="Histidine kinase" evidence="13">
    <location>
        <begin position="433"/>
        <end position="655"/>
    </location>
</feature>
<evidence type="ECO:0000313" key="15">
    <source>
        <dbReference type="EMBL" id="TDH59135.1"/>
    </source>
</evidence>
<dbReference type="PRINTS" id="PR00344">
    <property type="entry name" value="BCTRLSENSOR"/>
</dbReference>
<feature type="transmembrane region" description="Helical" evidence="12">
    <location>
        <begin position="366"/>
        <end position="386"/>
    </location>
</feature>
<comment type="catalytic activity">
    <reaction evidence="1">
        <text>ATP + protein L-histidine = ADP + protein N-phospho-L-histidine.</text>
        <dbReference type="EC" id="2.7.13.3"/>
    </reaction>
</comment>
<dbReference type="InterPro" id="IPR001789">
    <property type="entry name" value="Sig_transdc_resp-reg_receiver"/>
</dbReference>
<dbReference type="Gene3D" id="3.30.450.20">
    <property type="entry name" value="PAS domain"/>
    <property type="match status" value="2"/>
</dbReference>
<evidence type="ECO:0000256" key="5">
    <source>
        <dbReference type="ARBA" id="ARBA00022741"/>
    </source>
</evidence>
<comment type="subunit">
    <text evidence="9">At low DSF concentrations, interacts with RpfF.</text>
</comment>
<dbReference type="EMBL" id="SMSJ01000079">
    <property type="protein sequence ID" value="TDH59135.1"/>
    <property type="molecule type" value="Genomic_DNA"/>
</dbReference>
<evidence type="ECO:0000256" key="4">
    <source>
        <dbReference type="ARBA" id="ARBA00022679"/>
    </source>
</evidence>
<dbReference type="Gene3D" id="1.10.287.130">
    <property type="match status" value="1"/>
</dbReference>
<reference evidence="15 16" key="1">
    <citation type="journal article" date="2016" name="J. Microbiol.">
        <title>Dankookia rubra gen. nov., sp. nov., an alphaproteobacterium isolated from sediment of a shallow stream.</title>
        <authorList>
            <person name="Kim W.H."/>
            <person name="Kim D.H."/>
            <person name="Kang K."/>
            <person name="Ahn T.Y."/>
        </authorList>
    </citation>
    <scope>NUCLEOTIDE SEQUENCE [LARGE SCALE GENOMIC DNA]</scope>
    <source>
        <strain evidence="15 16">JCM30602</strain>
    </source>
</reference>
<dbReference type="CDD" id="cd16922">
    <property type="entry name" value="HATPase_EvgS-ArcB-TorS-like"/>
    <property type="match status" value="1"/>
</dbReference>
<keyword evidence="8" id="KW-0902">Two-component regulatory system</keyword>
<evidence type="ECO:0000259" key="13">
    <source>
        <dbReference type="PROSITE" id="PS50109"/>
    </source>
</evidence>
<evidence type="ECO:0000256" key="9">
    <source>
        <dbReference type="ARBA" id="ARBA00064003"/>
    </source>
</evidence>
<evidence type="ECO:0000313" key="16">
    <source>
        <dbReference type="Proteomes" id="UP000295096"/>
    </source>
</evidence>
<dbReference type="OrthoDB" id="9801651at2"/>
<dbReference type="InterPro" id="IPR036097">
    <property type="entry name" value="HisK_dim/P_sf"/>
</dbReference>
<keyword evidence="3 11" id="KW-0597">Phosphoprotein</keyword>
<dbReference type="CDD" id="cd12914">
    <property type="entry name" value="PDC1_DGC_like"/>
    <property type="match status" value="1"/>
</dbReference>
<sequence length="941" mass="100657">MQAEAAAPPSSVRPAITSCMPGYERRSISLIPKGEIYPLVFSLAMPRPAAVPQPDPLPARGIPAPPRRGRWPARSRSLLVGGVLLALLILCGAALALWRTREAAIEDWKVRASGFTIILAEHASQTIRGADLVLRSIQREVDEARLDTPDQLRARLGSHEFWDLMRSAVNGAPQIDVATVIAPNGDIVNFTRSWPAPPINLADRDYFRAAIQPGFEGVTLSAPVANRGTGSTVFYLARQLRNAAGAPIGVVITGIRSDFFMDFYKAIAAGPDYAISLFRADGVLLAREPLPGAILGRSFANQAVFRDVLKPGVVAGVQLTDGHRLAGGGTELRLVSPRRLADFPLVANVTITDATVLGDWTRTARWTMSLVVPAALLLLGLSILLARMLARRETMLAEVSAARQVAEQANEGLRAAMREAEAASRAKTDFLANMSHEIRTPMNGVMGMNALLLETVLTEEQRKYAMLTRDSADALLTVINDILDISKLEAGRVELEEVDFDLVALVEDCAALLAPQAADKHIDVSVFVDPALPVHMRGDPTRLRQVLLNLLSNAVKFTATGSVALQAVPEAADQADAGAVRFEVRDTGIGIAPEVQARLFDKFSQADNSITRQYGGTGLGLAISKQLVQLMGGRIGLESAPGQGSRFWFAVRLLPALAPVAPAPALPYAWRKALRILVVDDIPLNREVFTRQLAALGFQVEEAADALEAIAAVERSIAADTPYDVALLDQMMPGMSGLTLAGRIRAMPGVLPLKLVLVTSAGLPESRRSLDGLVDAALEKPVRRGDLLACLARLTQAEPVTPAPGPALPAADEEPGGLTVLVAEDIPVNQLVVTGLLKKAGYRVRLAANGLEAVAQATAGGIDLILMDVQMPEMDGIEATRRIRELPGALGQVPVLALTADAMTGAEAYYRKAGFDNYLAKPVRKAELLAKLAELQELVRD</sequence>
<dbReference type="CDD" id="cd12915">
    <property type="entry name" value="PDC2_DGC_like"/>
    <property type="match status" value="1"/>
</dbReference>
<dbReference type="InterPro" id="IPR011006">
    <property type="entry name" value="CheY-like_superfamily"/>
</dbReference>
<keyword evidence="12" id="KW-0472">Membrane</keyword>
<evidence type="ECO:0000256" key="3">
    <source>
        <dbReference type="ARBA" id="ARBA00022553"/>
    </source>
</evidence>
<keyword evidence="5" id="KW-0547">Nucleotide-binding</keyword>
<evidence type="ECO:0000256" key="2">
    <source>
        <dbReference type="ARBA" id="ARBA00012438"/>
    </source>
</evidence>
<evidence type="ECO:0000256" key="8">
    <source>
        <dbReference type="ARBA" id="ARBA00023012"/>
    </source>
</evidence>
<dbReference type="FunFam" id="3.30.565.10:FF:000010">
    <property type="entry name" value="Sensor histidine kinase RcsC"/>
    <property type="match status" value="1"/>
</dbReference>
<feature type="domain" description="Response regulatory" evidence="14">
    <location>
        <begin position="675"/>
        <end position="795"/>
    </location>
</feature>
<dbReference type="Pfam" id="PF02518">
    <property type="entry name" value="HATPase_c"/>
    <property type="match status" value="1"/>
</dbReference>
<dbReference type="InterPro" id="IPR036890">
    <property type="entry name" value="HATPase_C_sf"/>
</dbReference>
<feature type="transmembrane region" description="Helical" evidence="12">
    <location>
        <begin position="77"/>
        <end position="98"/>
    </location>
</feature>
<feature type="modified residue" description="4-aspartylphosphate" evidence="11">
    <location>
        <position position="868"/>
    </location>
</feature>
<evidence type="ECO:0000256" key="7">
    <source>
        <dbReference type="ARBA" id="ARBA00022840"/>
    </source>
</evidence>
<dbReference type="SMART" id="SM00387">
    <property type="entry name" value="HATPase_c"/>
    <property type="match status" value="1"/>
</dbReference>
<dbReference type="Gene3D" id="3.30.565.10">
    <property type="entry name" value="Histidine kinase-like ATPase, C-terminal domain"/>
    <property type="match status" value="1"/>
</dbReference>
<evidence type="ECO:0000256" key="12">
    <source>
        <dbReference type="SAM" id="Phobius"/>
    </source>
</evidence>
<dbReference type="PANTHER" id="PTHR45339:SF5">
    <property type="entry name" value="HISTIDINE KINASE"/>
    <property type="match status" value="1"/>
</dbReference>
<dbReference type="PROSITE" id="PS50109">
    <property type="entry name" value="HIS_KIN"/>
    <property type="match status" value="1"/>
</dbReference>
<dbReference type="InterPro" id="IPR003661">
    <property type="entry name" value="HisK_dim/P_dom"/>
</dbReference>
<dbReference type="Pfam" id="PF00072">
    <property type="entry name" value="Response_reg"/>
    <property type="match status" value="2"/>
</dbReference>
<comment type="caution">
    <text evidence="15">The sequence shown here is derived from an EMBL/GenBank/DDBJ whole genome shotgun (WGS) entry which is preliminary data.</text>
</comment>
<evidence type="ECO:0000256" key="11">
    <source>
        <dbReference type="PROSITE-ProRule" id="PRU00169"/>
    </source>
</evidence>
<evidence type="ECO:0000256" key="1">
    <source>
        <dbReference type="ARBA" id="ARBA00000085"/>
    </source>
</evidence>
<dbReference type="SUPFAM" id="SSF47384">
    <property type="entry name" value="Homodimeric domain of signal transducing histidine kinase"/>
    <property type="match status" value="1"/>
</dbReference>
<proteinExistence type="predicted"/>
<dbReference type="InterPro" id="IPR005467">
    <property type="entry name" value="His_kinase_dom"/>
</dbReference>
<evidence type="ECO:0000256" key="6">
    <source>
        <dbReference type="ARBA" id="ARBA00022777"/>
    </source>
</evidence>
<dbReference type="PANTHER" id="PTHR45339">
    <property type="entry name" value="HYBRID SIGNAL TRANSDUCTION HISTIDINE KINASE J"/>
    <property type="match status" value="1"/>
</dbReference>
<keyword evidence="4" id="KW-0808">Transferase</keyword>
<dbReference type="AlphaFoldDB" id="A0A4V3A9G5"/>
<name>A0A4V3A9G5_9PROT</name>
<dbReference type="InterPro" id="IPR003594">
    <property type="entry name" value="HATPase_dom"/>
</dbReference>
<protein>
    <recommendedName>
        <fullName evidence="10">Sensory/regulatory protein RpfC</fullName>
        <ecNumber evidence="2">2.7.13.3</ecNumber>
    </recommendedName>
</protein>
<dbReference type="SMART" id="SM00448">
    <property type="entry name" value="REC"/>
    <property type="match status" value="2"/>
</dbReference>
<keyword evidence="12" id="KW-0812">Transmembrane</keyword>
<dbReference type="GO" id="GO:0005524">
    <property type="term" value="F:ATP binding"/>
    <property type="evidence" value="ECO:0007669"/>
    <property type="project" value="UniProtKB-KW"/>
</dbReference>
<dbReference type="PROSITE" id="PS50110">
    <property type="entry name" value="RESPONSE_REGULATORY"/>
    <property type="match status" value="2"/>
</dbReference>
<evidence type="ECO:0000259" key="14">
    <source>
        <dbReference type="PROSITE" id="PS50110"/>
    </source>
</evidence>
<dbReference type="Gene3D" id="3.40.50.2300">
    <property type="match status" value="2"/>
</dbReference>
<feature type="modified residue" description="4-aspartylphosphate" evidence="11">
    <location>
        <position position="729"/>
    </location>
</feature>
<accession>A0A4V3A9G5</accession>
<keyword evidence="7" id="KW-0067">ATP-binding</keyword>
<feature type="domain" description="Response regulatory" evidence="14">
    <location>
        <begin position="819"/>
        <end position="936"/>
    </location>
</feature>
<dbReference type="GO" id="GO:0000155">
    <property type="term" value="F:phosphorelay sensor kinase activity"/>
    <property type="evidence" value="ECO:0007669"/>
    <property type="project" value="InterPro"/>
</dbReference>
<keyword evidence="6 15" id="KW-0418">Kinase</keyword>
<dbReference type="SUPFAM" id="SSF55874">
    <property type="entry name" value="ATPase domain of HSP90 chaperone/DNA topoisomerase II/histidine kinase"/>
    <property type="match status" value="1"/>
</dbReference>
<dbReference type="CDD" id="cd00082">
    <property type="entry name" value="HisKA"/>
    <property type="match status" value="1"/>
</dbReference>
<dbReference type="FunFam" id="1.10.287.130:FF:000002">
    <property type="entry name" value="Two-component osmosensing histidine kinase"/>
    <property type="match status" value="1"/>
</dbReference>
<dbReference type="SMART" id="SM00388">
    <property type="entry name" value="HisKA"/>
    <property type="match status" value="1"/>
</dbReference>
<dbReference type="CDD" id="cd17546">
    <property type="entry name" value="REC_hyHK_CKI1_RcsC-like"/>
    <property type="match status" value="1"/>
</dbReference>
<dbReference type="Pfam" id="PF00512">
    <property type="entry name" value="HisKA"/>
    <property type="match status" value="1"/>
</dbReference>
<dbReference type="InterPro" id="IPR004358">
    <property type="entry name" value="Sig_transdc_His_kin-like_C"/>
</dbReference>
<keyword evidence="12" id="KW-1133">Transmembrane helix</keyword>
<evidence type="ECO:0000256" key="10">
    <source>
        <dbReference type="ARBA" id="ARBA00068150"/>
    </source>
</evidence>
<organism evidence="15 16">
    <name type="scientific">Dankookia rubra</name>
    <dbReference type="NCBI Taxonomy" id="1442381"/>
    <lineage>
        <taxon>Bacteria</taxon>
        <taxon>Pseudomonadati</taxon>
        <taxon>Pseudomonadota</taxon>
        <taxon>Alphaproteobacteria</taxon>
        <taxon>Acetobacterales</taxon>
        <taxon>Roseomonadaceae</taxon>
        <taxon>Dankookia</taxon>
    </lineage>
</organism>
<dbReference type="Proteomes" id="UP000295096">
    <property type="component" value="Unassembled WGS sequence"/>
</dbReference>
<dbReference type="EC" id="2.7.13.3" evidence="2"/>
<gene>
    <name evidence="15" type="ORF">E2C06_28985</name>
</gene>